<keyword evidence="5 8" id="KW-1133">Transmembrane helix</keyword>
<dbReference type="InterPro" id="IPR044669">
    <property type="entry name" value="YneE/VCCN1/2-like"/>
</dbReference>
<reference evidence="9" key="1">
    <citation type="submission" date="2020-06" db="EMBL/GenBank/DDBJ databases">
        <authorList>
            <consortium name="Plant Systems Biology data submission"/>
        </authorList>
    </citation>
    <scope>NUCLEOTIDE SEQUENCE</scope>
    <source>
        <strain evidence="9">D6</strain>
    </source>
</reference>
<organism evidence="9 10">
    <name type="scientific">Seminavis robusta</name>
    <dbReference type="NCBI Taxonomy" id="568900"/>
    <lineage>
        <taxon>Eukaryota</taxon>
        <taxon>Sar</taxon>
        <taxon>Stramenopiles</taxon>
        <taxon>Ochrophyta</taxon>
        <taxon>Bacillariophyta</taxon>
        <taxon>Bacillariophyceae</taxon>
        <taxon>Bacillariophycidae</taxon>
        <taxon>Naviculales</taxon>
        <taxon>Naviculaceae</taxon>
        <taxon>Seminavis</taxon>
    </lineage>
</organism>
<keyword evidence="3" id="KW-1003">Cell membrane</keyword>
<dbReference type="Proteomes" id="UP001153069">
    <property type="component" value="Unassembled WGS sequence"/>
</dbReference>
<keyword evidence="10" id="KW-1185">Reference proteome</keyword>
<evidence type="ECO:0000256" key="3">
    <source>
        <dbReference type="ARBA" id="ARBA00022475"/>
    </source>
</evidence>
<evidence type="ECO:0000256" key="8">
    <source>
        <dbReference type="SAM" id="Phobius"/>
    </source>
</evidence>
<dbReference type="PANTHER" id="PTHR33281">
    <property type="entry name" value="UPF0187 PROTEIN YNEE"/>
    <property type="match status" value="1"/>
</dbReference>
<accession>A0A9N8EA57</accession>
<gene>
    <name evidence="9" type="ORF">SEMRO_798_G204020.1</name>
</gene>
<comment type="subcellular location">
    <subcellularLocation>
        <location evidence="1">Cell membrane</location>
        <topology evidence="1">Multi-pass membrane protein</topology>
    </subcellularLocation>
</comment>
<dbReference type="EMBL" id="CAICTM010000797">
    <property type="protein sequence ID" value="CAB9516660.1"/>
    <property type="molecule type" value="Genomic_DNA"/>
</dbReference>
<dbReference type="GO" id="GO:0005254">
    <property type="term" value="F:chloride channel activity"/>
    <property type="evidence" value="ECO:0007669"/>
    <property type="project" value="InterPro"/>
</dbReference>
<dbReference type="PANTHER" id="PTHR33281:SF19">
    <property type="entry name" value="VOLTAGE-DEPENDENT ANION CHANNEL-FORMING PROTEIN YNEE"/>
    <property type="match status" value="1"/>
</dbReference>
<keyword evidence="2" id="KW-0813">Transport</keyword>
<sequence>MSSQRQDFGYSRTVSYENGNHFKVIFQRWGSVNHKVMPFCLANVMVALILVYLLEHGIDLTTSEFGHEFMSVLVSFLLLNKLSFTLGHSEEQYRKWRFDVAQQVLTLLKVTVLVVYKNGPGKVWEIPELADDAPILSMGGSSAYGDVSAGIFSQEANLRKIRIGPLRRKKAPEEVYVFGHDLQSDRNLRTPICVAQRVREAIVAHRSLPGDPIDTIREQMLLNCVKEFMDSYYGVRKYLTCPLPLPLVQLGRVFVLFYIFTMPAALLSPSLNLKYIQMVVLIFLMTYGFVGIELLFVELDDPFREDPNDLPLTEEARAAGEDVVLALWHADGKEVAERLRDKFLGQRALQGNTSSKETDPLVRE</sequence>
<keyword evidence="6" id="KW-0406">Ion transport</keyword>
<feature type="transmembrane region" description="Helical" evidence="8">
    <location>
        <begin position="275"/>
        <end position="297"/>
    </location>
</feature>
<proteinExistence type="predicted"/>
<feature type="transmembrane region" description="Helical" evidence="8">
    <location>
        <begin position="238"/>
        <end position="260"/>
    </location>
</feature>
<dbReference type="Pfam" id="PF25539">
    <property type="entry name" value="Bestrophin_2"/>
    <property type="match status" value="1"/>
</dbReference>
<protein>
    <submittedName>
        <fullName evidence="9">Uncharacterized protein</fullName>
    </submittedName>
</protein>
<evidence type="ECO:0000256" key="2">
    <source>
        <dbReference type="ARBA" id="ARBA00022448"/>
    </source>
</evidence>
<dbReference type="AlphaFoldDB" id="A0A9N8EA57"/>
<evidence type="ECO:0000256" key="1">
    <source>
        <dbReference type="ARBA" id="ARBA00004651"/>
    </source>
</evidence>
<evidence type="ECO:0000256" key="6">
    <source>
        <dbReference type="ARBA" id="ARBA00023065"/>
    </source>
</evidence>
<dbReference type="GO" id="GO:0005886">
    <property type="term" value="C:plasma membrane"/>
    <property type="evidence" value="ECO:0007669"/>
    <property type="project" value="UniProtKB-SubCell"/>
</dbReference>
<feature type="transmembrane region" description="Helical" evidence="8">
    <location>
        <begin position="36"/>
        <end position="54"/>
    </location>
</feature>
<evidence type="ECO:0000256" key="5">
    <source>
        <dbReference type="ARBA" id="ARBA00022989"/>
    </source>
</evidence>
<keyword evidence="7 8" id="KW-0472">Membrane</keyword>
<dbReference type="OrthoDB" id="41240at2759"/>
<comment type="caution">
    <text evidence="9">The sequence shown here is derived from an EMBL/GenBank/DDBJ whole genome shotgun (WGS) entry which is preliminary data.</text>
</comment>
<name>A0A9N8EA57_9STRA</name>
<evidence type="ECO:0000256" key="4">
    <source>
        <dbReference type="ARBA" id="ARBA00022692"/>
    </source>
</evidence>
<feature type="transmembrane region" description="Helical" evidence="8">
    <location>
        <begin position="69"/>
        <end position="87"/>
    </location>
</feature>
<evidence type="ECO:0000313" key="10">
    <source>
        <dbReference type="Proteomes" id="UP001153069"/>
    </source>
</evidence>
<evidence type="ECO:0000256" key="7">
    <source>
        <dbReference type="ARBA" id="ARBA00023136"/>
    </source>
</evidence>
<evidence type="ECO:0000313" key="9">
    <source>
        <dbReference type="EMBL" id="CAB9516660.1"/>
    </source>
</evidence>
<keyword evidence="4 8" id="KW-0812">Transmembrane</keyword>